<dbReference type="PROSITE" id="PS51383">
    <property type="entry name" value="YJEF_C_3"/>
    <property type="match status" value="1"/>
</dbReference>
<keyword evidence="8 17" id="KW-0521">NADP</keyword>
<evidence type="ECO:0000313" key="21">
    <source>
        <dbReference type="EMBL" id="TSE20484.1"/>
    </source>
</evidence>
<dbReference type="PROSITE" id="PS51385">
    <property type="entry name" value="YJEF_N"/>
    <property type="match status" value="1"/>
</dbReference>
<dbReference type="CDD" id="cd01171">
    <property type="entry name" value="YXKO-related"/>
    <property type="match status" value="1"/>
</dbReference>
<dbReference type="PROSITE" id="PS01050">
    <property type="entry name" value="YJEF_C_2"/>
    <property type="match status" value="1"/>
</dbReference>
<dbReference type="NCBIfam" id="TIGR00197">
    <property type="entry name" value="yjeF_nterm"/>
    <property type="match status" value="1"/>
</dbReference>
<keyword evidence="5 18" id="KW-0479">Metal-binding</keyword>
<dbReference type="PANTHER" id="PTHR12592">
    <property type="entry name" value="ATP-DEPENDENT (S)-NAD(P)H-HYDRATE DEHYDRATASE FAMILY MEMBER"/>
    <property type="match status" value="1"/>
</dbReference>
<dbReference type="GO" id="GO:0052856">
    <property type="term" value="F:NAD(P)HX epimerase activity"/>
    <property type="evidence" value="ECO:0007669"/>
    <property type="project" value="UniProtKB-EC"/>
</dbReference>
<evidence type="ECO:0000256" key="10">
    <source>
        <dbReference type="ARBA" id="ARBA00023027"/>
    </source>
</evidence>
<comment type="similarity">
    <text evidence="3 18">In the N-terminal section; belongs to the NnrE/AIBP family.</text>
</comment>
<comment type="catalytic activity">
    <reaction evidence="2 18">
        <text>(6R)-NADPHX = (6S)-NADPHX</text>
        <dbReference type="Rhea" id="RHEA:32227"/>
        <dbReference type="ChEBI" id="CHEBI:64076"/>
        <dbReference type="ChEBI" id="CHEBI:64077"/>
        <dbReference type="EC" id="5.1.99.6"/>
    </reaction>
</comment>
<keyword evidence="9 18" id="KW-0630">Potassium</keyword>
<dbReference type="InterPro" id="IPR000631">
    <property type="entry name" value="CARKD"/>
</dbReference>
<dbReference type="OrthoDB" id="9806925at2"/>
<evidence type="ECO:0000256" key="3">
    <source>
        <dbReference type="ARBA" id="ARBA00006001"/>
    </source>
</evidence>
<dbReference type="SUPFAM" id="SSF64153">
    <property type="entry name" value="YjeF N-terminal domain-like"/>
    <property type="match status" value="1"/>
</dbReference>
<evidence type="ECO:0000256" key="6">
    <source>
        <dbReference type="ARBA" id="ARBA00022741"/>
    </source>
</evidence>
<feature type="binding site" evidence="17">
    <location>
        <position position="473"/>
    </location>
    <ligand>
        <name>(6S)-NADPHX</name>
        <dbReference type="ChEBI" id="CHEBI:64076"/>
    </ligand>
</feature>
<keyword evidence="12 17" id="KW-0456">Lyase</keyword>
<dbReference type="InterPro" id="IPR017953">
    <property type="entry name" value="Carbohydrate_kinase_pred_CS"/>
</dbReference>
<dbReference type="Pfam" id="PF01256">
    <property type="entry name" value="Carb_kinase"/>
    <property type="match status" value="1"/>
</dbReference>
<dbReference type="GO" id="GO:0110051">
    <property type="term" value="P:metabolite repair"/>
    <property type="evidence" value="ECO:0007669"/>
    <property type="project" value="TreeGrafter"/>
</dbReference>
<organism evidence="21 22">
    <name type="scientific">Tepidimonas alkaliphilus</name>
    <dbReference type="NCBI Taxonomy" id="2588942"/>
    <lineage>
        <taxon>Bacteria</taxon>
        <taxon>Pseudomonadati</taxon>
        <taxon>Pseudomonadota</taxon>
        <taxon>Betaproteobacteria</taxon>
        <taxon>Burkholderiales</taxon>
        <taxon>Tepidimonas</taxon>
    </lineage>
</organism>
<dbReference type="EMBL" id="VJNB01000003">
    <property type="protein sequence ID" value="TSE20484.1"/>
    <property type="molecule type" value="Genomic_DNA"/>
</dbReference>
<dbReference type="InterPro" id="IPR030677">
    <property type="entry name" value="Nnr"/>
</dbReference>
<comment type="subunit">
    <text evidence="17">Homotetramer.</text>
</comment>
<evidence type="ECO:0000256" key="1">
    <source>
        <dbReference type="ARBA" id="ARBA00000013"/>
    </source>
</evidence>
<dbReference type="SUPFAM" id="SSF53613">
    <property type="entry name" value="Ribokinase-like"/>
    <property type="match status" value="1"/>
</dbReference>
<accession>A0A554WA93</accession>
<dbReference type="Gene3D" id="3.40.50.10260">
    <property type="entry name" value="YjeF N-terminal domain"/>
    <property type="match status" value="1"/>
</dbReference>
<evidence type="ECO:0000256" key="13">
    <source>
        <dbReference type="ARBA" id="ARBA00023268"/>
    </source>
</evidence>
<dbReference type="GO" id="GO:0046496">
    <property type="term" value="P:nicotinamide nucleotide metabolic process"/>
    <property type="evidence" value="ECO:0007669"/>
    <property type="project" value="UniProtKB-UniRule"/>
</dbReference>
<keyword evidence="13" id="KW-0511">Multifunctional enzyme</keyword>
<evidence type="ECO:0000256" key="4">
    <source>
        <dbReference type="ARBA" id="ARBA00009524"/>
    </source>
</evidence>
<dbReference type="NCBIfam" id="TIGR00196">
    <property type="entry name" value="yjeF_cterm"/>
    <property type="match status" value="1"/>
</dbReference>
<dbReference type="InterPro" id="IPR029056">
    <property type="entry name" value="Ribokinase-like"/>
</dbReference>
<comment type="cofactor">
    <cofactor evidence="18">
        <name>K(+)</name>
        <dbReference type="ChEBI" id="CHEBI:29103"/>
    </cofactor>
    <text evidence="18">Binds 1 potassium ion per subunit.</text>
</comment>
<feature type="binding site" evidence="17">
    <location>
        <position position="285"/>
    </location>
    <ligand>
        <name>(6S)-NADPHX</name>
        <dbReference type="ChEBI" id="CHEBI:64076"/>
    </ligand>
</feature>
<comment type="function">
    <text evidence="14 18">Bifunctional enzyme that catalyzes the epimerization of the S- and R-forms of NAD(P)HX and the dehydration of the S-form of NAD(P)HX at the expense of ADP, which is converted to AMP. This allows the repair of both epimers of NAD(P)HX, a damaged form of NAD(P)H that is a result of enzymatic or heat-dependent hydration.</text>
</comment>
<dbReference type="RefSeq" id="WP_143889864.1">
    <property type="nucleotide sequence ID" value="NZ_VJNB01000003.1"/>
</dbReference>
<keyword evidence="7 17" id="KW-0067">ATP-binding</keyword>
<evidence type="ECO:0000256" key="9">
    <source>
        <dbReference type="ARBA" id="ARBA00022958"/>
    </source>
</evidence>
<evidence type="ECO:0000256" key="12">
    <source>
        <dbReference type="ARBA" id="ARBA00023239"/>
    </source>
</evidence>
<dbReference type="Pfam" id="PF03853">
    <property type="entry name" value="YjeF_N"/>
    <property type="match status" value="1"/>
</dbReference>
<feature type="domain" description="YjeF C-terminal" evidence="19">
    <location>
        <begin position="242"/>
        <end position="527"/>
    </location>
</feature>
<feature type="binding site" evidence="17">
    <location>
        <position position="406"/>
    </location>
    <ligand>
        <name>(6S)-NADPHX</name>
        <dbReference type="ChEBI" id="CHEBI:64076"/>
    </ligand>
</feature>
<proteinExistence type="inferred from homology"/>
<comment type="catalytic activity">
    <reaction evidence="15 17 18">
        <text>(6S)-NADHX + ADP = AMP + phosphate + NADH + H(+)</text>
        <dbReference type="Rhea" id="RHEA:32223"/>
        <dbReference type="ChEBI" id="CHEBI:15378"/>
        <dbReference type="ChEBI" id="CHEBI:43474"/>
        <dbReference type="ChEBI" id="CHEBI:57945"/>
        <dbReference type="ChEBI" id="CHEBI:64074"/>
        <dbReference type="ChEBI" id="CHEBI:456215"/>
        <dbReference type="ChEBI" id="CHEBI:456216"/>
        <dbReference type="EC" id="4.2.1.136"/>
    </reaction>
</comment>
<evidence type="ECO:0000259" key="20">
    <source>
        <dbReference type="PROSITE" id="PS51385"/>
    </source>
</evidence>
<dbReference type="InterPro" id="IPR036652">
    <property type="entry name" value="YjeF_N_dom_sf"/>
</dbReference>
<gene>
    <name evidence="21" type="primary">nnr</name>
    <name evidence="17" type="synonym">nnrD</name>
    <name evidence="21" type="ORF">Talka_00830</name>
</gene>
<comment type="cofactor">
    <cofactor evidence="17">
        <name>Mg(2+)</name>
        <dbReference type="ChEBI" id="CHEBI:18420"/>
    </cofactor>
</comment>
<evidence type="ECO:0000256" key="8">
    <source>
        <dbReference type="ARBA" id="ARBA00022857"/>
    </source>
</evidence>
<feature type="binding site" evidence="17">
    <location>
        <begin position="443"/>
        <end position="447"/>
    </location>
    <ligand>
        <name>AMP</name>
        <dbReference type="ChEBI" id="CHEBI:456215"/>
    </ligand>
</feature>
<keyword evidence="22" id="KW-1185">Reference proteome</keyword>
<dbReference type="EC" id="4.2.1.136" evidence="17"/>
<evidence type="ECO:0000256" key="17">
    <source>
        <dbReference type="HAMAP-Rule" id="MF_01965"/>
    </source>
</evidence>
<evidence type="ECO:0000256" key="15">
    <source>
        <dbReference type="ARBA" id="ARBA00048238"/>
    </source>
</evidence>
<dbReference type="AlphaFoldDB" id="A0A554WA93"/>
<reference evidence="21 22" key="1">
    <citation type="submission" date="2019-07" db="EMBL/GenBank/DDBJ databases">
        <title>Tepidimonas alkaliphilus YIM 72238 draft genome.</title>
        <authorList>
            <person name="Da Costa M.S."/>
            <person name="Froufe H.J.C."/>
            <person name="Egas C."/>
            <person name="Albuquerque L."/>
        </authorList>
    </citation>
    <scope>NUCLEOTIDE SEQUENCE [LARGE SCALE GENOMIC DNA]</scope>
    <source>
        <strain evidence="21 22">YIM 72238</strain>
    </source>
</reference>
<keyword evidence="6 17" id="KW-0547">Nucleotide-binding</keyword>
<comment type="catalytic activity">
    <reaction evidence="16 17 18">
        <text>(6S)-NADPHX + ADP = AMP + phosphate + NADPH + H(+)</text>
        <dbReference type="Rhea" id="RHEA:32235"/>
        <dbReference type="ChEBI" id="CHEBI:15378"/>
        <dbReference type="ChEBI" id="CHEBI:43474"/>
        <dbReference type="ChEBI" id="CHEBI:57783"/>
        <dbReference type="ChEBI" id="CHEBI:64076"/>
        <dbReference type="ChEBI" id="CHEBI:456215"/>
        <dbReference type="ChEBI" id="CHEBI:456216"/>
        <dbReference type="EC" id="4.2.1.136"/>
    </reaction>
</comment>
<comment type="similarity">
    <text evidence="17">Belongs to the NnrD/CARKD family.</text>
</comment>
<feature type="domain" description="YjeF N-terminal" evidence="20">
    <location>
        <begin position="30"/>
        <end position="235"/>
    </location>
</feature>
<feature type="binding site" evidence="17">
    <location>
        <position position="472"/>
    </location>
    <ligand>
        <name>AMP</name>
        <dbReference type="ChEBI" id="CHEBI:456215"/>
    </ligand>
</feature>
<evidence type="ECO:0000256" key="2">
    <source>
        <dbReference type="ARBA" id="ARBA00000909"/>
    </source>
</evidence>
<keyword evidence="11 18" id="KW-0413">Isomerase</keyword>
<evidence type="ECO:0000256" key="14">
    <source>
        <dbReference type="ARBA" id="ARBA00025153"/>
    </source>
</evidence>
<comment type="caution">
    <text evidence="21">The sequence shown here is derived from an EMBL/GenBank/DDBJ whole genome shotgun (WGS) entry which is preliminary data.</text>
</comment>
<feature type="binding site" evidence="17">
    <location>
        <position position="346"/>
    </location>
    <ligand>
        <name>(6S)-NADPHX</name>
        <dbReference type="ChEBI" id="CHEBI:64076"/>
    </ligand>
</feature>
<evidence type="ECO:0000256" key="7">
    <source>
        <dbReference type="ARBA" id="ARBA00022840"/>
    </source>
</evidence>
<evidence type="ECO:0000256" key="16">
    <source>
        <dbReference type="ARBA" id="ARBA00049209"/>
    </source>
</evidence>
<evidence type="ECO:0000256" key="5">
    <source>
        <dbReference type="ARBA" id="ARBA00022723"/>
    </source>
</evidence>
<evidence type="ECO:0000313" key="22">
    <source>
        <dbReference type="Proteomes" id="UP000315736"/>
    </source>
</evidence>
<dbReference type="PIRSF" id="PIRSF017184">
    <property type="entry name" value="Nnr"/>
    <property type="match status" value="1"/>
</dbReference>
<comment type="catalytic activity">
    <reaction evidence="1 18">
        <text>(6R)-NADHX = (6S)-NADHX</text>
        <dbReference type="Rhea" id="RHEA:32215"/>
        <dbReference type="ChEBI" id="CHEBI:64074"/>
        <dbReference type="ChEBI" id="CHEBI:64075"/>
        <dbReference type="EC" id="5.1.99.6"/>
    </reaction>
</comment>
<dbReference type="PANTHER" id="PTHR12592:SF0">
    <property type="entry name" value="ATP-DEPENDENT (S)-NAD(P)H-HYDRATE DEHYDRATASE"/>
    <property type="match status" value="1"/>
</dbReference>
<protein>
    <recommendedName>
        <fullName evidence="17">ADP-dependent (S)-NAD(P)H-hydrate dehydratase</fullName>
        <ecNumber evidence="17">4.2.1.136</ecNumber>
    </recommendedName>
    <alternativeName>
        <fullName evidence="17">ADP-dependent NAD(P)HX dehydratase</fullName>
    </alternativeName>
</protein>
<comment type="similarity">
    <text evidence="4 18">In the C-terminal section; belongs to the NnrD/CARKD family.</text>
</comment>
<keyword evidence="10 17" id="KW-0520">NAD</keyword>
<evidence type="ECO:0000256" key="18">
    <source>
        <dbReference type="PIRNR" id="PIRNR017184"/>
    </source>
</evidence>
<dbReference type="GO" id="GO:0005524">
    <property type="term" value="F:ATP binding"/>
    <property type="evidence" value="ECO:0007669"/>
    <property type="project" value="UniProtKB-UniRule"/>
</dbReference>
<dbReference type="Gene3D" id="3.40.1190.20">
    <property type="match status" value="1"/>
</dbReference>
<dbReference type="InterPro" id="IPR004443">
    <property type="entry name" value="YjeF_N_dom"/>
</dbReference>
<evidence type="ECO:0000259" key="19">
    <source>
        <dbReference type="PROSITE" id="PS51383"/>
    </source>
</evidence>
<dbReference type="GO" id="GO:0052855">
    <property type="term" value="F:ADP-dependent NAD(P)H-hydrate dehydratase activity"/>
    <property type="evidence" value="ECO:0007669"/>
    <property type="project" value="UniProtKB-UniRule"/>
</dbReference>
<evidence type="ECO:0000256" key="11">
    <source>
        <dbReference type="ARBA" id="ARBA00023235"/>
    </source>
</evidence>
<dbReference type="HAMAP" id="MF_01965">
    <property type="entry name" value="NADHX_dehydratase"/>
    <property type="match status" value="1"/>
</dbReference>
<sequence length="527" mass="54206">MLRLVLPLNGVPDSIAAAQAPRPLYGAAATRRLEQKFAAALPPHTLMDRAGTAVARLARAWQPHARRIHVLAGGGNNGGDGLLAAARLRQAGFGERIEVRWLGQEERLPADARWALAQARAAGVAFVEEAPQDAPDLVIDALLGAGLHRPLEGEMLAALRWLQTCPSPTLCVDLPSGLDADLGHWWADAPVQPAGPRITLALLTLKPGLFTGAGRAAAGEAIWCDDLDVDVCAALPDAWLVGPDGWPHRDRLRADHASHKGRRGDVLIIGGVPAAAHHGIGMTGAALLAGRAALRAGAGRVWVAVPAPPSSTPAFDPAQPALMWRTVEAALAEGLPQRATVVAGCGAGSALVPVLGALMQQTPRLVLDADALNALGAAAVPGSNSPWLAALRDRAARGWITVLTPHPLEAARLLDAQVADVQRARLQAAEQLAQRTEAIVVLKGSGTVVTMPGALPRIVASGSGWLATAGSGDVLAGLLGARLAAWTPVEDMSALLDAVAATAALHGTLPAASSSPIWAPTAADLAP</sequence>
<name>A0A554WA93_9BURK</name>
<comment type="function">
    <text evidence="17">Catalyzes the dehydration of the S-form of NAD(P)HX at the expense of ADP, which is converted to AMP. Together with NAD(P)HX epimerase, which catalyzes the epimerization of the S- and R-forms, the enzyme allows the repair of both epimers of NAD(P)HX, a damaged form of NAD(P)H that is a result of enzymatic or heat-dependent hydration.</text>
</comment>
<dbReference type="GO" id="GO:0046872">
    <property type="term" value="F:metal ion binding"/>
    <property type="evidence" value="ECO:0007669"/>
    <property type="project" value="UniProtKB-UniRule"/>
</dbReference>
<dbReference type="Proteomes" id="UP000315736">
    <property type="component" value="Unassembled WGS sequence"/>
</dbReference>